<evidence type="ECO:0000313" key="3">
    <source>
        <dbReference type="EMBL" id="OJJ66080.1"/>
    </source>
</evidence>
<proteinExistence type="predicted"/>
<dbReference type="VEuPathDB" id="FungiDB:ASPBRDRAFT_35464"/>
<evidence type="ECO:0000256" key="1">
    <source>
        <dbReference type="SAM" id="MobiDB-lite"/>
    </source>
</evidence>
<keyword evidence="2" id="KW-0732">Signal</keyword>
<organism evidence="3 4">
    <name type="scientific">Aspergillus brasiliensis (strain CBS 101740 / IMI 381727 / IBT 21946)</name>
    <dbReference type="NCBI Taxonomy" id="767769"/>
    <lineage>
        <taxon>Eukaryota</taxon>
        <taxon>Fungi</taxon>
        <taxon>Dikarya</taxon>
        <taxon>Ascomycota</taxon>
        <taxon>Pezizomycotina</taxon>
        <taxon>Eurotiomycetes</taxon>
        <taxon>Eurotiomycetidae</taxon>
        <taxon>Eurotiales</taxon>
        <taxon>Aspergillaceae</taxon>
        <taxon>Aspergillus</taxon>
        <taxon>Aspergillus subgen. Circumdati</taxon>
    </lineage>
</organism>
<protein>
    <recommendedName>
        <fullName evidence="5">Secreted protein</fullName>
    </recommendedName>
</protein>
<dbReference type="Proteomes" id="UP000184499">
    <property type="component" value="Unassembled WGS sequence"/>
</dbReference>
<sequence length="115" mass="13099">MLTYRLAAGGFRFLSMLLWSSRKLGTCLFPWPWTDRDSLSTISCRPAGTPPTVLLLRGATRTMAEGNPKLRRLDTPKFSQRRNQHRSGGSQWNHYRTQIVSGPRNSSGMSYQDPR</sequence>
<evidence type="ECO:0000313" key="4">
    <source>
        <dbReference type="Proteomes" id="UP000184499"/>
    </source>
</evidence>
<evidence type="ECO:0000256" key="2">
    <source>
        <dbReference type="SAM" id="SignalP"/>
    </source>
</evidence>
<feature type="compositionally biased region" description="Polar residues" evidence="1">
    <location>
        <begin position="86"/>
        <end position="115"/>
    </location>
</feature>
<name>A0A1L9U317_ASPBC</name>
<dbReference type="AlphaFoldDB" id="A0A1L9U317"/>
<feature type="region of interest" description="Disordered" evidence="1">
    <location>
        <begin position="65"/>
        <end position="115"/>
    </location>
</feature>
<dbReference type="RefSeq" id="XP_067473330.1">
    <property type="nucleotide sequence ID" value="XM_067623350.1"/>
</dbReference>
<accession>A0A1L9U317</accession>
<evidence type="ECO:0008006" key="5">
    <source>
        <dbReference type="Google" id="ProtNLM"/>
    </source>
</evidence>
<reference evidence="4" key="1">
    <citation type="journal article" date="2017" name="Genome Biol.">
        <title>Comparative genomics reveals high biological diversity and specific adaptations in the industrially and medically important fungal genus Aspergillus.</title>
        <authorList>
            <person name="de Vries R.P."/>
            <person name="Riley R."/>
            <person name="Wiebenga A."/>
            <person name="Aguilar-Osorio G."/>
            <person name="Amillis S."/>
            <person name="Uchima C.A."/>
            <person name="Anderluh G."/>
            <person name="Asadollahi M."/>
            <person name="Askin M."/>
            <person name="Barry K."/>
            <person name="Battaglia E."/>
            <person name="Bayram O."/>
            <person name="Benocci T."/>
            <person name="Braus-Stromeyer S.A."/>
            <person name="Caldana C."/>
            <person name="Canovas D."/>
            <person name="Cerqueira G.C."/>
            <person name="Chen F."/>
            <person name="Chen W."/>
            <person name="Choi C."/>
            <person name="Clum A."/>
            <person name="Dos Santos R.A."/>
            <person name="Damasio A.R."/>
            <person name="Diallinas G."/>
            <person name="Emri T."/>
            <person name="Fekete E."/>
            <person name="Flipphi M."/>
            <person name="Freyberg S."/>
            <person name="Gallo A."/>
            <person name="Gournas C."/>
            <person name="Habgood R."/>
            <person name="Hainaut M."/>
            <person name="Harispe M.L."/>
            <person name="Henrissat B."/>
            <person name="Hilden K.S."/>
            <person name="Hope R."/>
            <person name="Hossain A."/>
            <person name="Karabika E."/>
            <person name="Karaffa L."/>
            <person name="Karanyi Z."/>
            <person name="Krasevec N."/>
            <person name="Kuo A."/>
            <person name="Kusch H."/>
            <person name="LaButti K."/>
            <person name="Lagendijk E.L."/>
            <person name="Lapidus A."/>
            <person name="Levasseur A."/>
            <person name="Lindquist E."/>
            <person name="Lipzen A."/>
            <person name="Logrieco A.F."/>
            <person name="MacCabe A."/>
            <person name="Maekelae M.R."/>
            <person name="Malavazi I."/>
            <person name="Melin P."/>
            <person name="Meyer V."/>
            <person name="Mielnichuk N."/>
            <person name="Miskei M."/>
            <person name="Molnar A.P."/>
            <person name="Mule G."/>
            <person name="Ngan C.Y."/>
            <person name="Orejas M."/>
            <person name="Orosz E."/>
            <person name="Ouedraogo J.P."/>
            <person name="Overkamp K.M."/>
            <person name="Park H.-S."/>
            <person name="Perrone G."/>
            <person name="Piumi F."/>
            <person name="Punt P.J."/>
            <person name="Ram A.F."/>
            <person name="Ramon A."/>
            <person name="Rauscher S."/>
            <person name="Record E."/>
            <person name="Riano-Pachon D.M."/>
            <person name="Robert V."/>
            <person name="Roehrig J."/>
            <person name="Ruller R."/>
            <person name="Salamov A."/>
            <person name="Salih N.S."/>
            <person name="Samson R.A."/>
            <person name="Sandor E."/>
            <person name="Sanguinetti M."/>
            <person name="Schuetze T."/>
            <person name="Sepcic K."/>
            <person name="Shelest E."/>
            <person name="Sherlock G."/>
            <person name="Sophianopoulou V."/>
            <person name="Squina F.M."/>
            <person name="Sun H."/>
            <person name="Susca A."/>
            <person name="Todd R.B."/>
            <person name="Tsang A."/>
            <person name="Unkles S.E."/>
            <person name="van de Wiele N."/>
            <person name="van Rossen-Uffink D."/>
            <person name="Oliveira J.V."/>
            <person name="Vesth T.C."/>
            <person name="Visser J."/>
            <person name="Yu J.-H."/>
            <person name="Zhou M."/>
            <person name="Andersen M.R."/>
            <person name="Archer D.B."/>
            <person name="Baker S.E."/>
            <person name="Benoit I."/>
            <person name="Brakhage A.A."/>
            <person name="Braus G.H."/>
            <person name="Fischer R."/>
            <person name="Frisvad J.C."/>
            <person name="Goldman G.H."/>
            <person name="Houbraken J."/>
            <person name="Oakley B."/>
            <person name="Pocsi I."/>
            <person name="Scazzocchio C."/>
            <person name="Seiboth B."/>
            <person name="vanKuyk P.A."/>
            <person name="Wortman J."/>
            <person name="Dyer P.S."/>
            <person name="Grigoriev I.V."/>
        </authorList>
    </citation>
    <scope>NUCLEOTIDE SEQUENCE [LARGE SCALE GENOMIC DNA]</scope>
    <source>
        <strain evidence="4">CBS 101740 / IMI 381727 / IBT 21946</strain>
    </source>
</reference>
<feature type="chain" id="PRO_5012611974" description="Secreted protein" evidence="2">
    <location>
        <begin position="26"/>
        <end position="115"/>
    </location>
</feature>
<dbReference type="EMBL" id="KV878702">
    <property type="protein sequence ID" value="OJJ66080.1"/>
    <property type="molecule type" value="Genomic_DNA"/>
</dbReference>
<gene>
    <name evidence="3" type="ORF">ASPBRDRAFT_35464</name>
</gene>
<keyword evidence="4" id="KW-1185">Reference proteome</keyword>
<feature type="signal peptide" evidence="2">
    <location>
        <begin position="1"/>
        <end position="25"/>
    </location>
</feature>
<dbReference type="GeneID" id="93575838"/>